<organism evidence="1 2">
    <name type="scientific">Streptosporangium jomthongense</name>
    <dbReference type="NCBI Taxonomy" id="1193683"/>
    <lineage>
        <taxon>Bacteria</taxon>
        <taxon>Bacillati</taxon>
        <taxon>Actinomycetota</taxon>
        <taxon>Actinomycetes</taxon>
        <taxon>Streptosporangiales</taxon>
        <taxon>Streptosporangiaceae</taxon>
        <taxon>Streptosporangium</taxon>
    </lineage>
</organism>
<evidence type="ECO:0000313" key="1">
    <source>
        <dbReference type="EMBL" id="MFC3985802.1"/>
    </source>
</evidence>
<proteinExistence type="predicted"/>
<keyword evidence="2" id="KW-1185">Reference proteome</keyword>
<comment type="caution">
    <text evidence="1">The sequence shown here is derived from an EMBL/GenBank/DDBJ whole genome shotgun (WGS) entry which is preliminary data.</text>
</comment>
<reference evidence="2" key="1">
    <citation type="journal article" date="2019" name="Int. J. Syst. Evol. Microbiol.">
        <title>The Global Catalogue of Microorganisms (GCM) 10K type strain sequencing project: providing services to taxonomists for standard genome sequencing and annotation.</title>
        <authorList>
            <consortium name="The Broad Institute Genomics Platform"/>
            <consortium name="The Broad Institute Genome Sequencing Center for Infectious Disease"/>
            <person name="Wu L."/>
            <person name="Ma J."/>
        </authorList>
    </citation>
    <scope>NUCLEOTIDE SEQUENCE [LARGE SCALE GENOMIC DNA]</scope>
    <source>
        <strain evidence="2">TBRC 7912</strain>
    </source>
</reference>
<dbReference type="RefSeq" id="WP_352013875.1">
    <property type="nucleotide sequence ID" value="NZ_JBHSBC010000049.1"/>
</dbReference>
<dbReference type="Proteomes" id="UP001595698">
    <property type="component" value="Unassembled WGS sequence"/>
</dbReference>
<sequence>MTVIGVLVLIVGFVVALALALADPVVLSRINGQGGEGASGRHIKVPPVEAGGEVVWLPGRHTAGSGHRAA</sequence>
<dbReference type="EMBL" id="JBHSBC010000049">
    <property type="protein sequence ID" value="MFC3985802.1"/>
    <property type="molecule type" value="Genomic_DNA"/>
</dbReference>
<gene>
    <name evidence="1" type="ORF">ACFOYY_37140</name>
</gene>
<protein>
    <submittedName>
        <fullName evidence="1">Uncharacterized protein</fullName>
    </submittedName>
</protein>
<evidence type="ECO:0000313" key="2">
    <source>
        <dbReference type="Proteomes" id="UP001595698"/>
    </source>
</evidence>
<name>A0ABV8FAV6_9ACTN</name>
<accession>A0ABV8FAV6</accession>